<gene>
    <name evidence="3" type="ORF">ETSY2_26155</name>
</gene>
<dbReference type="PANTHER" id="PTHR43123:SF1">
    <property type="entry name" value="POLYSACCHARIDE DEACETYLASE-RELATED"/>
    <property type="match status" value="1"/>
</dbReference>
<dbReference type="GO" id="GO:0016810">
    <property type="term" value="F:hydrolase activity, acting on carbon-nitrogen (but not peptide) bonds"/>
    <property type="evidence" value="ECO:0007669"/>
    <property type="project" value="InterPro"/>
</dbReference>
<dbReference type="PANTHER" id="PTHR43123">
    <property type="entry name" value="POLYSACCHARIDE DEACETYLASE-RELATED"/>
    <property type="match status" value="1"/>
</dbReference>
<organism evidence="3 4">
    <name type="scientific">Candidatus Entotheonella gemina</name>
    <dbReference type="NCBI Taxonomy" id="1429439"/>
    <lineage>
        <taxon>Bacteria</taxon>
        <taxon>Pseudomonadati</taxon>
        <taxon>Nitrospinota/Tectimicrobiota group</taxon>
        <taxon>Candidatus Tectimicrobiota</taxon>
        <taxon>Candidatus Entotheonellia</taxon>
        <taxon>Candidatus Entotheonellales</taxon>
        <taxon>Candidatus Entotheonellaceae</taxon>
        <taxon>Candidatus Entotheonella</taxon>
    </lineage>
</organism>
<sequence>MPAERRHGMDHEHYAWSPISTRRVLRWPDGARIALCVVISLDHMEWEPPEGSYQSPTLAGGLGSARGYPDYPRLTHRDYGHRVGIFRVFDVLEKHGIPPTVAMDALTAEHYPELVRHCQARGCEIIGHGMSVSRMITSEMTEQASATIFIAQLKPSPVPPALLRPGGWGRSMASPPARRNSWRKRVF</sequence>
<dbReference type="HOGENOM" id="CLU_1450506_0_0_7"/>
<comment type="caution">
    <text evidence="3">The sequence shown here is derived from an EMBL/GenBank/DDBJ whole genome shotgun (WGS) entry which is preliminary data.</text>
</comment>
<dbReference type="GO" id="GO:0005975">
    <property type="term" value="P:carbohydrate metabolic process"/>
    <property type="evidence" value="ECO:0007669"/>
    <property type="project" value="InterPro"/>
</dbReference>
<keyword evidence="4" id="KW-1185">Reference proteome</keyword>
<dbReference type="InterPro" id="IPR011330">
    <property type="entry name" value="Glyco_hydro/deAcase_b/a-brl"/>
</dbReference>
<reference evidence="3 4" key="1">
    <citation type="journal article" date="2014" name="Nature">
        <title>An environmental bacterial taxon with a large and distinct metabolic repertoire.</title>
        <authorList>
            <person name="Wilson M.C."/>
            <person name="Mori T."/>
            <person name="Ruckert C."/>
            <person name="Uria A.R."/>
            <person name="Helf M.J."/>
            <person name="Takada K."/>
            <person name="Gernert C."/>
            <person name="Steffens U.A."/>
            <person name="Heycke N."/>
            <person name="Schmitt S."/>
            <person name="Rinke C."/>
            <person name="Helfrich E.J."/>
            <person name="Brachmann A.O."/>
            <person name="Gurgui C."/>
            <person name="Wakimoto T."/>
            <person name="Kracht M."/>
            <person name="Crusemann M."/>
            <person name="Hentschel U."/>
            <person name="Abe I."/>
            <person name="Matsunaga S."/>
            <person name="Kalinowski J."/>
            <person name="Takeyama H."/>
            <person name="Piel J."/>
        </authorList>
    </citation>
    <scope>NUCLEOTIDE SEQUENCE [LARGE SCALE GENOMIC DNA]</scope>
    <source>
        <strain evidence="4">TSY2</strain>
    </source>
</reference>
<evidence type="ECO:0000256" key="1">
    <source>
        <dbReference type="SAM" id="MobiDB-lite"/>
    </source>
</evidence>
<dbReference type="AlphaFoldDB" id="W4M3I9"/>
<feature type="non-terminal residue" evidence="3">
    <location>
        <position position="187"/>
    </location>
</feature>
<dbReference type="Pfam" id="PF01522">
    <property type="entry name" value="Polysacc_deac_1"/>
    <property type="match status" value="1"/>
</dbReference>
<feature type="domain" description="NodB homology" evidence="2">
    <location>
        <begin position="80"/>
        <end position="143"/>
    </location>
</feature>
<dbReference type="Gene3D" id="3.20.20.370">
    <property type="entry name" value="Glycoside hydrolase/deacetylase"/>
    <property type="match status" value="1"/>
</dbReference>
<dbReference type="Proteomes" id="UP000019140">
    <property type="component" value="Unassembled WGS sequence"/>
</dbReference>
<evidence type="ECO:0000259" key="2">
    <source>
        <dbReference type="Pfam" id="PF01522"/>
    </source>
</evidence>
<dbReference type="EMBL" id="AZHX01001092">
    <property type="protein sequence ID" value="ETX04899.1"/>
    <property type="molecule type" value="Genomic_DNA"/>
</dbReference>
<accession>W4M3I9</accession>
<dbReference type="SUPFAM" id="SSF88713">
    <property type="entry name" value="Glycoside hydrolase/deacetylase"/>
    <property type="match status" value="1"/>
</dbReference>
<proteinExistence type="predicted"/>
<evidence type="ECO:0000313" key="3">
    <source>
        <dbReference type="EMBL" id="ETX04899.1"/>
    </source>
</evidence>
<protein>
    <recommendedName>
        <fullName evidence="2">NodB homology domain-containing protein</fullName>
    </recommendedName>
</protein>
<name>W4M3I9_9BACT</name>
<feature type="region of interest" description="Disordered" evidence="1">
    <location>
        <begin position="164"/>
        <end position="187"/>
    </location>
</feature>
<dbReference type="InterPro" id="IPR002509">
    <property type="entry name" value="NODB_dom"/>
</dbReference>
<evidence type="ECO:0000313" key="4">
    <source>
        <dbReference type="Proteomes" id="UP000019140"/>
    </source>
</evidence>